<feature type="transmembrane region" description="Helical" evidence="1">
    <location>
        <begin position="212"/>
        <end position="236"/>
    </location>
</feature>
<dbReference type="PANTHER" id="PTHR32251">
    <property type="entry name" value="3-OXO-5-ALPHA-STEROID 4-DEHYDROGENASE"/>
    <property type="match status" value="1"/>
</dbReference>
<dbReference type="GO" id="GO:0016020">
    <property type="term" value="C:membrane"/>
    <property type="evidence" value="ECO:0007669"/>
    <property type="project" value="TreeGrafter"/>
</dbReference>
<keyword evidence="1" id="KW-0472">Membrane</keyword>
<dbReference type="Gene3D" id="1.20.120.1630">
    <property type="match status" value="1"/>
</dbReference>
<sequence>MASQERKNEFIRRGIKKPSPAGTLTFVGLRSLDVLLQYQLLSGAGTAILDRVGLNYVSPGQFGALGLSTSTGLALVDRLDLPLPHLLLLGMAAGSTAKQIYWLVFVSKEEFPVSNAIPISVFNSVVNTLCTGLLLASATSSATAPNFPGTSLPYPYIAGPVLYLLGIGTELVSEIQRKKFKDDPKNKGKVMTRGLWQYARHINYGGYAIWRAGYFVAASGLAAGLLSGSFFVWNFIQNAIPELDAYCSGRYGEQWQNFKKNVPHVLFPGLL</sequence>
<dbReference type="PANTHER" id="PTHR32251:SF15">
    <property type="entry name" value="3-OXO-5-ALPHA-STEROID 4-DEHYDROGENASE (DUF1295)"/>
    <property type="match status" value="1"/>
</dbReference>
<evidence type="ECO:0000256" key="1">
    <source>
        <dbReference type="SAM" id="Phobius"/>
    </source>
</evidence>
<feature type="transmembrane region" description="Helical" evidence="1">
    <location>
        <begin position="116"/>
        <end position="136"/>
    </location>
</feature>
<feature type="transmembrane region" description="Helical" evidence="1">
    <location>
        <begin position="83"/>
        <end position="104"/>
    </location>
</feature>
<protein>
    <recommendedName>
        <fullName evidence="4">Steroid 5-alpha reductase C-terminal domain-containing protein</fullName>
    </recommendedName>
</protein>
<reference evidence="3" key="2">
    <citation type="submission" date="2020-10" db="EMBL/GenBank/DDBJ databases">
        <title>High-Quality Genome Resource of Clonostachys rosea strain S41 by Oxford Nanopore Long-Read Sequencing.</title>
        <authorList>
            <person name="Wang H."/>
        </authorList>
    </citation>
    <scope>NUCLEOTIDE SEQUENCE</scope>
    <source>
        <strain evidence="3">S41</strain>
    </source>
</reference>
<proteinExistence type="predicted"/>
<dbReference type="AlphaFoldDB" id="A0A0B7JH40"/>
<evidence type="ECO:0000313" key="2">
    <source>
        <dbReference type="EMBL" id="CEO44078.1"/>
    </source>
</evidence>
<accession>A0A0B7JH40</accession>
<reference evidence="2" key="1">
    <citation type="submission" date="2015-01" db="EMBL/GenBank/DDBJ databases">
        <authorList>
            <person name="Durling Mikael"/>
        </authorList>
    </citation>
    <scope>NUCLEOTIDE SEQUENCE</scope>
</reference>
<dbReference type="Pfam" id="PF06966">
    <property type="entry name" value="DUF1295"/>
    <property type="match status" value="1"/>
</dbReference>
<dbReference type="Proteomes" id="UP000616885">
    <property type="component" value="Unassembled WGS sequence"/>
</dbReference>
<dbReference type="EMBL" id="CDPU01000001">
    <property type="protein sequence ID" value="CEO44078.1"/>
    <property type="molecule type" value="Genomic_DNA"/>
</dbReference>
<evidence type="ECO:0000313" key="3">
    <source>
        <dbReference type="EMBL" id="KAF9759588.1"/>
    </source>
</evidence>
<organism evidence="2">
    <name type="scientific">Bionectria ochroleuca</name>
    <name type="common">Gliocladium roseum</name>
    <dbReference type="NCBI Taxonomy" id="29856"/>
    <lineage>
        <taxon>Eukaryota</taxon>
        <taxon>Fungi</taxon>
        <taxon>Dikarya</taxon>
        <taxon>Ascomycota</taxon>
        <taxon>Pezizomycotina</taxon>
        <taxon>Sordariomycetes</taxon>
        <taxon>Hypocreomycetidae</taxon>
        <taxon>Hypocreales</taxon>
        <taxon>Bionectriaceae</taxon>
        <taxon>Clonostachys</taxon>
    </lineage>
</organism>
<evidence type="ECO:0008006" key="4">
    <source>
        <dbReference type="Google" id="ProtNLM"/>
    </source>
</evidence>
<dbReference type="InterPro" id="IPR010721">
    <property type="entry name" value="UstE-like"/>
</dbReference>
<name>A0A0B7JH40_BIOOC</name>
<gene>
    <name evidence="2" type="ORF">BN869_000000133_1</name>
    <name evidence="3" type="ORF">IM811_001282</name>
</gene>
<keyword evidence="1" id="KW-1133">Transmembrane helix</keyword>
<dbReference type="EMBL" id="JADCTT010000001">
    <property type="protein sequence ID" value="KAF9759588.1"/>
    <property type="molecule type" value="Genomic_DNA"/>
</dbReference>
<feature type="transmembrane region" description="Helical" evidence="1">
    <location>
        <begin position="156"/>
        <end position="173"/>
    </location>
</feature>
<keyword evidence="1" id="KW-0812">Transmembrane</keyword>